<dbReference type="Gene3D" id="1.10.630.10">
    <property type="entry name" value="Cytochrome P450"/>
    <property type="match status" value="1"/>
</dbReference>
<dbReference type="SUPFAM" id="SSF48264">
    <property type="entry name" value="Cytochrome P450"/>
    <property type="match status" value="1"/>
</dbReference>
<dbReference type="PANTHER" id="PTHR46696">
    <property type="entry name" value="P450, PUTATIVE (EUROFUNG)-RELATED"/>
    <property type="match status" value="1"/>
</dbReference>
<dbReference type="AlphaFoldDB" id="A0A7Z0JC97"/>
<keyword evidence="3" id="KW-1185">Reference proteome</keyword>
<dbReference type="PRINTS" id="PR00359">
    <property type="entry name" value="BP450"/>
</dbReference>
<protein>
    <submittedName>
        <fullName evidence="2">Cytochrome P450</fullName>
    </submittedName>
</protein>
<evidence type="ECO:0000313" key="2">
    <source>
        <dbReference type="EMBL" id="NYJ36737.1"/>
    </source>
</evidence>
<dbReference type="GO" id="GO:0004497">
    <property type="term" value="F:monooxygenase activity"/>
    <property type="evidence" value="ECO:0007669"/>
    <property type="project" value="InterPro"/>
</dbReference>
<dbReference type="Proteomes" id="UP000572051">
    <property type="component" value="Unassembled WGS sequence"/>
</dbReference>
<organism evidence="2 3">
    <name type="scientific">Nocardiopsis aegyptia</name>
    <dbReference type="NCBI Taxonomy" id="220378"/>
    <lineage>
        <taxon>Bacteria</taxon>
        <taxon>Bacillati</taxon>
        <taxon>Actinomycetota</taxon>
        <taxon>Actinomycetes</taxon>
        <taxon>Streptosporangiales</taxon>
        <taxon>Nocardiopsidaceae</taxon>
        <taxon>Nocardiopsis</taxon>
    </lineage>
</organism>
<evidence type="ECO:0000313" key="3">
    <source>
        <dbReference type="Proteomes" id="UP000572051"/>
    </source>
</evidence>
<evidence type="ECO:0000256" key="1">
    <source>
        <dbReference type="ARBA" id="ARBA00010617"/>
    </source>
</evidence>
<dbReference type="GO" id="GO:0005506">
    <property type="term" value="F:iron ion binding"/>
    <property type="evidence" value="ECO:0007669"/>
    <property type="project" value="InterPro"/>
</dbReference>
<reference evidence="2 3" key="1">
    <citation type="submission" date="2020-07" db="EMBL/GenBank/DDBJ databases">
        <title>Sequencing the genomes of 1000 actinobacteria strains.</title>
        <authorList>
            <person name="Klenk H.-P."/>
        </authorList>
    </citation>
    <scope>NUCLEOTIDE SEQUENCE [LARGE SCALE GENOMIC DNA]</scope>
    <source>
        <strain evidence="2 3">DSM 44442</strain>
    </source>
</reference>
<accession>A0A7Z0JC97</accession>
<dbReference type="GO" id="GO:0020037">
    <property type="term" value="F:heme binding"/>
    <property type="evidence" value="ECO:0007669"/>
    <property type="project" value="InterPro"/>
</dbReference>
<name>A0A7Z0JC97_9ACTN</name>
<dbReference type="EMBL" id="JACCFS010000001">
    <property type="protein sequence ID" value="NYJ36737.1"/>
    <property type="molecule type" value="Genomic_DNA"/>
</dbReference>
<proteinExistence type="inferred from homology"/>
<gene>
    <name evidence="2" type="ORF">HNR10_004618</name>
</gene>
<dbReference type="InterPro" id="IPR002397">
    <property type="entry name" value="Cyt_P450_B"/>
</dbReference>
<dbReference type="GO" id="GO:0016705">
    <property type="term" value="F:oxidoreductase activity, acting on paired donors, with incorporation or reduction of molecular oxygen"/>
    <property type="evidence" value="ECO:0007669"/>
    <property type="project" value="InterPro"/>
</dbReference>
<dbReference type="RefSeq" id="WP_218897948.1">
    <property type="nucleotide sequence ID" value="NZ_JACCFS010000001.1"/>
</dbReference>
<dbReference type="PANTHER" id="PTHR46696:SF1">
    <property type="entry name" value="CYTOCHROME P450 YJIB-RELATED"/>
    <property type="match status" value="1"/>
</dbReference>
<dbReference type="InterPro" id="IPR036396">
    <property type="entry name" value="Cyt_P450_sf"/>
</dbReference>
<sequence>MSADATRPGFPAAFPAVAVLASLPTKPFFLRTDPPEHDEQRRKVIPGFTVRRVRAMRPAIQRIADERIDAVLAGDAPTDLVRALALPVPSLVICRLLGVPYENHAFFEERARVPLAAGSGPTQIRRAFDDLHVYLGDLVARKEADPDDGLISGLVTRHLADGGMTREDVITTSMMLHLAGHGTTAHMIALSTVALLENPGRLAALRADPGLLPGAVEELLRYLNIADRVPARSASGRTWRGWSWRSSSARCSGAFPGCGCPSRRTSSPVCPRWACTACTNSPSRGRRS</sequence>
<comment type="similarity">
    <text evidence="1">Belongs to the cytochrome P450 family.</text>
</comment>
<comment type="caution">
    <text evidence="2">The sequence shown here is derived from an EMBL/GenBank/DDBJ whole genome shotgun (WGS) entry which is preliminary data.</text>
</comment>